<evidence type="ECO:0000256" key="9">
    <source>
        <dbReference type="ARBA" id="ARBA00022984"/>
    </source>
</evidence>
<evidence type="ECO:0000256" key="14">
    <source>
        <dbReference type="PIRSR" id="PIRSR039102-2"/>
    </source>
</evidence>
<comment type="subcellular location">
    <subcellularLocation>
        <location evidence="12">Cytoplasm</location>
    </subcellularLocation>
</comment>
<dbReference type="PANTHER" id="PTHR23132:SF25">
    <property type="entry name" value="D-ALANINE--D-ALANINE LIGASE A"/>
    <property type="match status" value="1"/>
</dbReference>
<feature type="binding site" evidence="14">
    <location>
        <begin position="193"/>
        <end position="195"/>
    </location>
    <ligand>
        <name>ATP</name>
        <dbReference type="ChEBI" id="CHEBI:30616"/>
    </ligand>
</feature>
<comment type="catalytic activity">
    <reaction evidence="12">
        <text>2 D-alanine + ATP = D-alanyl-D-alanine + ADP + phosphate + H(+)</text>
        <dbReference type="Rhea" id="RHEA:11224"/>
        <dbReference type="ChEBI" id="CHEBI:15378"/>
        <dbReference type="ChEBI" id="CHEBI:30616"/>
        <dbReference type="ChEBI" id="CHEBI:43474"/>
        <dbReference type="ChEBI" id="CHEBI:57416"/>
        <dbReference type="ChEBI" id="CHEBI:57822"/>
        <dbReference type="ChEBI" id="CHEBI:456216"/>
        <dbReference type="EC" id="6.3.2.4"/>
    </reaction>
</comment>
<comment type="function">
    <text evidence="12">Cell wall formation.</text>
</comment>
<accession>K6W470</accession>
<comment type="similarity">
    <text evidence="2 12">Belongs to the D-alanine--D-alanine ligase family.</text>
</comment>
<feature type="binding site" evidence="15">
    <location>
        <position position="330"/>
    </location>
    <ligand>
        <name>Mg(2+)</name>
        <dbReference type="ChEBI" id="CHEBI:18420"/>
        <label>1</label>
    </ligand>
</feature>
<sequence>MSTQQSHKPRIALVFGGRSSEHSVSCVTAASVLAAIDKDRYEVVPIGITEEGRWVLQDGDLHELTFSGQELPKVSQRSVEVVPPRSSDDRSWMLLEPGKAPVELGEIDVVFPLLHGPFGEDGTVQGMLELVDIRYVGSGVLASALMMDKQFMKMAFIEAGLDVGPYVVITDKEWRRDPDGALARCEKLAYPLFVKPCRGGSSMGVVRVAGPEELRAAVEVAREHDPKVMIEEGILGREIECGVLEGRAGRPDRASELGEIAVEHGHDLYDFDAKYLHAEDVRLSCPAELPVEDADRMRAEALIAFAAAGCEGLARVDFFYTSDRRIVINEINTMPGFTSTSMYPQVWAETGVSYPELISELVELARERRIGLR</sequence>
<dbReference type="FunFam" id="3.30.470.20:FF:000008">
    <property type="entry name" value="D-alanine--D-alanine ligase"/>
    <property type="match status" value="1"/>
</dbReference>
<keyword evidence="12" id="KW-0963">Cytoplasm</keyword>
<feature type="binding site" evidence="14">
    <location>
        <begin position="201"/>
        <end position="202"/>
    </location>
    <ligand>
        <name>ATP</name>
        <dbReference type="ChEBI" id="CHEBI:30616"/>
    </ligand>
</feature>
<dbReference type="PROSITE" id="PS00843">
    <property type="entry name" value="DALA_DALA_LIGASE_1"/>
    <property type="match status" value="1"/>
</dbReference>
<dbReference type="GO" id="GO:0008360">
    <property type="term" value="P:regulation of cell shape"/>
    <property type="evidence" value="ECO:0007669"/>
    <property type="project" value="UniProtKB-KW"/>
</dbReference>
<dbReference type="Proteomes" id="UP000008495">
    <property type="component" value="Unassembled WGS sequence"/>
</dbReference>
<dbReference type="GO" id="GO:0046872">
    <property type="term" value="F:metal ion binding"/>
    <property type="evidence" value="ECO:0007669"/>
    <property type="project" value="UniProtKB-KW"/>
</dbReference>
<protein>
    <recommendedName>
        <fullName evidence="12">D-alanine--D-alanine ligase</fullName>
        <ecNumber evidence="12">6.3.2.4</ecNumber>
    </recommendedName>
    <alternativeName>
        <fullName evidence="12">D-Ala-D-Ala ligase</fullName>
    </alternativeName>
    <alternativeName>
        <fullName evidence="12">D-alanylalanine synthetase</fullName>
    </alternativeName>
</protein>
<feature type="active site" evidence="13">
    <location>
        <position position="341"/>
    </location>
</feature>
<dbReference type="InterPro" id="IPR011127">
    <property type="entry name" value="Dala_Dala_lig_N"/>
</dbReference>
<dbReference type="OrthoDB" id="9813261at2"/>
<evidence type="ECO:0000259" key="17">
    <source>
        <dbReference type="PROSITE" id="PS50975"/>
    </source>
</evidence>
<feature type="binding site" evidence="14">
    <location>
        <begin position="329"/>
        <end position="330"/>
    </location>
    <ligand>
        <name>ATP</name>
        <dbReference type="ChEBI" id="CHEBI:30616"/>
    </ligand>
</feature>
<dbReference type="SUPFAM" id="SSF52440">
    <property type="entry name" value="PreATP-grasp domain"/>
    <property type="match status" value="1"/>
</dbReference>
<keyword evidence="7 15" id="KW-0460">Magnesium</keyword>
<feature type="binding site" evidence="14">
    <location>
        <position position="149"/>
    </location>
    <ligand>
        <name>ATP</name>
        <dbReference type="ChEBI" id="CHEBI:30616"/>
    </ligand>
</feature>
<dbReference type="Pfam" id="PF07478">
    <property type="entry name" value="Dala_Dala_lig_C"/>
    <property type="match status" value="1"/>
</dbReference>
<dbReference type="RefSeq" id="WP_006501347.1">
    <property type="nucleotide sequence ID" value="NZ_BAGZ01000001.1"/>
</dbReference>
<evidence type="ECO:0000256" key="16">
    <source>
        <dbReference type="PROSITE-ProRule" id="PRU00409"/>
    </source>
</evidence>
<keyword evidence="5 14" id="KW-0547">Nucleotide-binding</keyword>
<dbReference type="InterPro" id="IPR011095">
    <property type="entry name" value="Dala_Dala_lig_C"/>
</dbReference>
<feature type="binding site" evidence="15">
    <location>
        <position position="330"/>
    </location>
    <ligand>
        <name>Mg(2+)</name>
        <dbReference type="ChEBI" id="CHEBI:18420"/>
        <label>2</label>
    </ligand>
</feature>
<evidence type="ECO:0000256" key="8">
    <source>
        <dbReference type="ARBA" id="ARBA00022960"/>
    </source>
</evidence>
<evidence type="ECO:0000256" key="10">
    <source>
        <dbReference type="ARBA" id="ARBA00023211"/>
    </source>
</evidence>
<dbReference type="GO" id="GO:0071555">
    <property type="term" value="P:cell wall organization"/>
    <property type="evidence" value="ECO:0007669"/>
    <property type="project" value="UniProtKB-KW"/>
</dbReference>
<dbReference type="EMBL" id="BAGZ01000001">
    <property type="protein sequence ID" value="GAB76597.1"/>
    <property type="molecule type" value="Genomic_DNA"/>
</dbReference>
<evidence type="ECO:0000256" key="2">
    <source>
        <dbReference type="ARBA" id="ARBA00010871"/>
    </source>
</evidence>
<dbReference type="InterPro" id="IPR013815">
    <property type="entry name" value="ATP_grasp_subdomain_1"/>
</dbReference>
<keyword evidence="3 12" id="KW-0436">Ligase</keyword>
<dbReference type="AlphaFoldDB" id="K6W470"/>
<gene>
    <name evidence="12 18" type="primary">ddl</name>
    <name evidence="18" type="ORF">AUCHE_01_01590</name>
</gene>
<dbReference type="Gene3D" id="3.30.470.20">
    <property type="entry name" value="ATP-grasp fold, B domain"/>
    <property type="match status" value="1"/>
</dbReference>
<evidence type="ECO:0000313" key="18">
    <source>
        <dbReference type="EMBL" id="GAB76597.1"/>
    </source>
</evidence>
<organism evidence="18 19">
    <name type="scientific">Austwickia chelonae NBRC 105200</name>
    <dbReference type="NCBI Taxonomy" id="1184607"/>
    <lineage>
        <taxon>Bacteria</taxon>
        <taxon>Bacillati</taxon>
        <taxon>Actinomycetota</taxon>
        <taxon>Actinomycetes</taxon>
        <taxon>Micrococcales</taxon>
        <taxon>Dermatophilaceae</taxon>
        <taxon>Austwickia</taxon>
    </lineage>
</organism>
<dbReference type="NCBIfam" id="NF002528">
    <property type="entry name" value="PRK01966.1-4"/>
    <property type="match status" value="1"/>
</dbReference>
<comment type="caution">
    <text evidence="18">The sequence shown here is derived from an EMBL/GenBank/DDBJ whole genome shotgun (WGS) entry which is preliminary data.</text>
</comment>
<comment type="pathway">
    <text evidence="12">Cell wall biogenesis; peptidoglycan biosynthesis.</text>
</comment>
<dbReference type="PANTHER" id="PTHR23132">
    <property type="entry name" value="D-ALANINE--D-ALANINE LIGASE"/>
    <property type="match status" value="1"/>
</dbReference>
<dbReference type="NCBIfam" id="TIGR01205">
    <property type="entry name" value="D_ala_D_alaTIGR"/>
    <property type="match status" value="1"/>
</dbReference>
<keyword evidence="6 16" id="KW-0067">ATP-binding</keyword>
<evidence type="ECO:0000256" key="5">
    <source>
        <dbReference type="ARBA" id="ARBA00022741"/>
    </source>
</evidence>
<dbReference type="GO" id="GO:0005829">
    <property type="term" value="C:cytosol"/>
    <property type="evidence" value="ECO:0007669"/>
    <property type="project" value="TreeGrafter"/>
</dbReference>
<dbReference type="Gene3D" id="3.40.50.20">
    <property type="match status" value="1"/>
</dbReference>
<dbReference type="InterPro" id="IPR016185">
    <property type="entry name" value="PreATP-grasp_dom_sf"/>
</dbReference>
<dbReference type="PIRSF" id="PIRSF039102">
    <property type="entry name" value="Ddl/VanB"/>
    <property type="match status" value="1"/>
</dbReference>
<feature type="binding site" evidence="14">
    <location>
        <begin position="231"/>
        <end position="238"/>
    </location>
    <ligand>
        <name>ATP</name>
        <dbReference type="ChEBI" id="CHEBI:30616"/>
    </ligand>
</feature>
<evidence type="ECO:0000256" key="15">
    <source>
        <dbReference type="PIRSR" id="PIRSR039102-3"/>
    </source>
</evidence>
<keyword evidence="8 12" id="KW-0133">Cell shape</keyword>
<keyword evidence="19" id="KW-1185">Reference proteome</keyword>
<dbReference type="EC" id="6.3.2.4" evidence="12"/>
<dbReference type="GO" id="GO:0009252">
    <property type="term" value="P:peptidoglycan biosynthetic process"/>
    <property type="evidence" value="ECO:0007669"/>
    <property type="project" value="UniProtKB-UniRule"/>
</dbReference>
<reference evidence="18 19" key="1">
    <citation type="submission" date="2012-08" db="EMBL/GenBank/DDBJ databases">
        <title>Whole genome shotgun sequence of Austwickia chelonae NBRC 105200.</title>
        <authorList>
            <person name="Yoshida I."/>
            <person name="Hosoyama A."/>
            <person name="Tsuchikane K."/>
            <person name="Katsumata H."/>
            <person name="Ando Y."/>
            <person name="Ohji S."/>
            <person name="Hamada M."/>
            <person name="Tamura T."/>
            <person name="Yamazoe A."/>
            <person name="Yamazaki S."/>
            <person name="Fujita N."/>
        </authorList>
    </citation>
    <scope>NUCLEOTIDE SEQUENCE [LARGE SCALE GENOMIC DNA]</scope>
    <source>
        <strain evidence="18 19">NBRC 105200</strain>
    </source>
</reference>
<dbReference type="InterPro" id="IPR011761">
    <property type="entry name" value="ATP-grasp"/>
</dbReference>
<feature type="binding site" evidence="15">
    <location>
        <position position="317"/>
    </location>
    <ligand>
        <name>Mg(2+)</name>
        <dbReference type="ChEBI" id="CHEBI:18420"/>
        <label>1</label>
    </ligand>
</feature>
<evidence type="ECO:0000256" key="3">
    <source>
        <dbReference type="ARBA" id="ARBA00022598"/>
    </source>
</evidence>
<evidence type="ECO:0000313" key="19">
    <source>
        <dbReference type="Proteomes" id="UP000008495"/>
    </source>
</evidence>
<dbReference type="PROSITE" id="PS00844">
    <property type="entry name" value="DALA_DALA_LIGASE_2"/>
    <property type="match status" value="1"/>
</dbReference>
<evidence type="ECO:0000256" key="4">
    <source>
        <dbReference type="ARBA" id="ARBA00022723"/>
    </source>
</evidence>
<dbReference type="GO" id="GO:0005524">
    <property type="term" value="F:ATP binding"/>
    <property type="evidence" value="ECO:0007669"/>
    <property type="project" value="UniProtKB-UniRule"/>
</dbReference>
<dbReference type="SUPFAM" id="SSF56059">
    <property type="entry name" value="Glutathione synthetase ATP-binding domain-like"/>
    <property type="match status" value="1"/>
</dbReference>
<dbReference type="eggNOG" id="COG1181">
    <property type="taxonomic scope" value="Bacteria"/>
</dbReference>
<comment type="cofactor">
    <cofactor evidence="1">
        <name>Mn(2+)</name>
        <dbReference type="ChEBI" id="CHEBI:29035"/>
    </cofactor>
</comment>
<evidence type="ECO:0000256" key="6">
    <source>
        <dbReference type="ARBA" id="ARBA00022840"/>
    </source>
</evidence>
<evidence type="ECO:0000256" key="7">
    <source>
        <dbReference type="ARBA" id="ARBA00022842"/>
    </source>
</evidence>
<feature type="active site" evidence="13">
    <location>
        <position position="21"/>
    </location>
</feature>
<feature type="domain" description="ATP-grasp" evidence="17">
    <location>
        <begin position="153"/>
        <end position="363"/>
    </location>
</feature>
<dbReference type="PROSITE" id="PS50975">
    <property type="entry name" value="ATP_GRASP"/>
    <property type="match status" value="1"/>
</dbReference>
<keyword evidence="9 12" id="KW-0573">Peptidoglycan synthesis</keyword>
<dbReference type="Gene3D" id="3.30.1490.20">
    <property type="entry name" value="ATP-grasp fold, A domain"/>
    <property type="match status" value="1"/>
</dbReference>
<dbReference type="HAMAP" id="MF_00047">
    <property type="entry name" value="Dala_Dala_lig"/>
    <property type="match status" value="1"/>
</dbReference>
<keyword evidence="4 15" id="KW-0479">Metal-binding</keyword>
<feature type="active site" evidence="13">
    <location>
        <position position="201"/>
    </location>
</feature>
<keyword evidence="10 15" id="KW-0464">Manganese</keyword>
<name>K6W470_9MICO</name>
<keyword evidence="11 12" id="KW-0961">Cell wall biogenesis/degradation</keyword>
<evidence type="ECO:0000256" key="13">
    <source>
        <dbReference type="PIRSR" id="PIRSR039102-1"/>
    </source>
</evidence>
<evidence type="ECO:0000256" key="1">
    <source>
        <dbReference type="ARBA" id="ARBA00001936"/>
    </source>
</evidence>
<dbReference type="UniPathway" id="UPA00219"/>
<dbReference type="Pfam" id="PF01820">
    <property type="entry name" value="Dala_Dala_lig_N"/>
    <property type="match status" value="1"/>
</dbReference>
<dbReference type="InterPro" id="IPR000291">
    <property type="entry name" value="D-Ala_lig_Van_CS"/>
</dbReference>
<comment type="cofactor">
    <cofactor evidence="15">
        <name>Mg(2+)</name>
        <dbReference type="ChEBI" id="CHEBI:18420"/>
    </cofactor>
    <cofactor evidence="15">
        <name>Mn(2+)</name>
        <dbReference type="ChEBI" id="CHEBI:29035"/>
    </cofactor>
    <text evidence="15">Binds 2 magnesium or manganese ions per subunit.</text>
</comment>
<dbReference type="STRING" id="100225.SAMN05421595_1728"/>
<dbReference type="InterPro" id="IPR005905">
    <property type="entry name" value="D_ala_D_ala"/>
</dbReference>
<feature type="binding site" evidence="15">
    <location>
        <position position="332"/>
    </location>
    <ligand>
        <name>Mg(2+)</name>
        <dbReference type="ChEBI" id="CHEBI:18420"/>
        <label>2</label>
    </ligand>
</feature>
<evidence type="ECO:0000256" key="12">
    <source>
        <dbReference type="HAMAP-Rule" id="MF_00047"/>
    </source>
</evidence>
<evidence type="ECO:0000256" key="11">
    <source>
        <dbReference type="ARBA" id="ARBA00023316"/>
    </source>
</evidence>
<proteinExistence type="inferred from homology"/>
<dbReference type="GO" id="GO:0008716">
    <property type="term" value="F:D-alanine-D-alanine ligase activity"/>
    <property type="evidence" value="ECO:0007669"/>
    <property type="project" value="UniProtKB-UniRule"/>
</dbReference>